<evidence type="ECO:0000313" key="2">
    <source>
        <dbReference type="Proteomes" id="UP000006241"/>
    </source>
</evidence>
<organism evidence="1 2">
    <name type="scientific">Sphingobacterium spiritivorum ATCC 33300</name>
    <dbReference type="NCBI Taxonomy" id="525372"/>
    <lineage>
        <taxon>Bacteria</taxon>
        <taxon>Pseudomonadati</taxon>
        <taxon>Bacteroidota</taxon>
        <taxon>Sphingobacteriia</taxon>
        <taxon>Sphingobacteriales</taxon>
        <taxon>Sphingobacteriaceae</taxon>
        <taxon>Sphingobacterium</taxon>
    </lineage>
</organism>
<sequence length="84" mass="9394">MGIIQPRTSACAFIGSKSYNWNGINLSALRASLLGKERKLAMLEVRCAYFKALSKLMSFVQPAYVGVPASILRYIDYLIKEYSP</sequence>
<comment type="caution">
    <text evidence="1">The sequence shown here is derived from an EMBL/GenBank/DDBJ whole genome shotgun (WGS) entry which is preliminary data.</text>
</comment>
<proteinExistence type="predicted"/>
<dbReference type="Proteomes" id="UP000006241">
    <property type="component" value="Unassembled WGS sequence"/>
</dbReference>
<accession>C2G3Z7</accession>
<evidence type="ECO:0000313" key="1">
    <source>
        <dbReference type="EMBL" id="EEI90090.1"/>
    </source>
</evidence>
<dbReference type="AlphaFoldDB" id="C2G3Z7"/>
<dbReference type="HOGENOM" id="CLU_2525843_0_0_10"/>
<dbReference type="EMBL" id="ACHB01000094">
    <property type="protein sequence ID" value="EEI90090.1"/>
    <property type="molecule type" value="Genomic_DNA"/>
</dbReference>
<reference evidence="1 2" key="1">
    <citation type="submission" date="2009-01" db="EMBL/GenBank/DDBJ databases">
        <authorList>
            <person name="Qin X."/>
            <person name="Bachman B."/>
            <person name="Battles P."/>
            <person name="Bell A."/>
            <person name="Bess C."/>
            <person name="Bickham C."/>
            <person name="Chaboub L."/>
            <person name="Chen D."/>
            <person name="Coyle M."/>
            <person name="Deiros D.R."/>
            <person name="Dinh H."/>
            <person name="Forbes L."/>
            <person name="Fowler G."/>
            <person name="Francisco L."/>
            <person name="Fu Q."/>
            <person name="Gubbala S."/>
            <person name="Hale W."/>
            <person name="Han Y."/>
            <person name="Hemphill L."/>
            <person name="Highlander S.K."/>
            <person name="Hirani K."/>
            <person name="Hogues M."/>
            <person name="Jackson L."/>
            <person name="Jakkamsetti A."/>
            <person name="Javaid M."/>
            <person name="Jiang H."/>
            <person name="Korchina V."/>
            <person name="Kovar C."/>
            <person name="Lara F."/>
            <person name="Lee S."/>
            <person name="Mata R."/>
            <person name="Mathew T."/>
            <person name="Moen C."/>
            <person name="Morales K."/>
            <person name="Munidasa M."/>
            <person name="Nazareth L."/>
            <person name="Ngo R."/>
            <person name="Nguyen L."/>
            <person name="Okwuonu G."/>
            <person name="Ongeri F."/>
            <person name="Patil S."/>
            <person name="Petrosino J."/>
            <person name="Pham C."/>
            <person name="Pham P."/>
            <person name="Pu L.-L."/>
            <person name="Puazo M."/>
            <person name="Raj R."/>
            <person name="Reid J."/>
            <person name="Rouhana J."/>
            <person name="Saada N."/>
            <person name="Shang Y."/>
            <person name="Simmons D."/>
            <person name="Thornton R."/>
            <person name="Warren J."/>
            <person name="Weissenberger G."/>
            <person name="Zhang J."/>
            <person name="Zhang L."/>
            <person name="Zhou C."/>
            <person name="Zhu D."/>
            <person name="Muzny D."/>
            <person name="Worley K."/>
            <person name="Gibbs R."/>
        </authorList>
    </citation>
    <scope>NUCLEOTIDE SEQUENCE [LARGE SCALE GENOMIC DNA]</scope>
    <source>
        <strain evidence="1 2">ATCC 33300</strain>
    </source>
</reference>
<protein>
    <submittedName>
        <fullName evidence="1">Uncharacterized protein</fullName>
    </submittedName>
</protein>
<name>C2G3Z7_SPHSI</name>
<gene>
    <name evidence="1" type="ORF">HMPREF0765_4303</name>
</gene>